<dbReference type="SUPFAM" id="SSF50249">
    <property type="entry name" value="Nucleic acid-binding proteins"/>
    <property type="match status" value="1"/>
</dbReference>
<dbReference type="SUPFAM" id="SSF69754">
    <property type="entry name" value="Ribosome binding protein Y (YfiA homologue)"/>
    <property type="match status" value="1"/>
</dbReference>
<dbReference type="InterPro" id="IPR036567">
    <property type="entry name" value="RHF-like"/>
</dbReference>
<dbReference type="PROSITE" id="PS51857">
    <property type="entry name" value="CSD_2"/>
    <property type="match status" value="1"/>
</dbReference>
<feature type="domain" description="CSD" evidence="1">
    <location>
        <begin position="118"/>
        <end position="181"/>
    </location>
</feature>
<proteinExistence type="predicted"/>
<dbReference type="InterPro" id="IPR011129">
    <property type="entry name" value="CSD"/>
</dbReference>
<dbReference type="Proteomes" id="UP001596506">
    <property type="component" value="Unassembled WGS sequence"/>
</dbReference>
<dbReference type="InterPro" id="IPR003489">
    <property type="entry name" value="RHF/RaiA"/>
</dbReference>
<dbReference type="RefSeq" id="WP_100689192.1">
    <property type="nucleotide sequence ID" value="NZ_JBHTBD010000002.1"/>
</dbReference>
<evidence type="ECO:0000313" key="3">
    <source>
        <dbReference type="Proteomes" id="UP001596506"/>
    </source>
</evidence>
<dbReference type="SMART" id="SM00357">
    <property type="entry name" value="CSP"/>
    <property type="match status" value="1"/>
</dbReference>
<organism evidence="2 3">
    <name type="scientific">Marinobacter aromaticivorans</name>
    <dbReference type="NCBI Taxonomy" id="1494078"/>
    <lineage>
        <taxon>Bacteria</taxon>
        <taxon>Pseudomonadati</taxon>
        <taxon>Pseudomonadota</taxon>
        <taxon>Gammaproteobacteria</taxon>
        <taxon>Pseudomonadales</taxon>
        <taxon>Marinobacteraceae</taxon>
        <taxon>Marinobacter</taxon>
    </lineage>
</organism>
<dbReference type="EMBL" id="JBHTBD010000002">
    <property type="protein sequence ID" value="MFC7294467.1"/>
    <property type="molecule type" value="Genomic_DNA"/>
</dbReference>
<comment type="caution">
    <text evidence="2">The sequence shown here is derived from an EMBL/GenBank/DDBJ whole genome shotgun (WGS) entry which is preliminary data.</text>
</comment>
<dbReference type="InterPro" id="IPR012340">
    <property type="entry name" value="NA-bd_OB-fold"/>
</dbReference>
<dbReference type="Pfam" id="PF02482">
    <property type="entry name" value="Ribosomal_S30AE"/>
    <property type="match status" value="1"/>
</dbReference>
<dbReference type="CDD" id="cd00552">
    <property type="entry name" value="RaiA"/>
    <property type="match status" value="1"/>
</dbReference>
<protein>
    <submittedName>
        <fullName evidence="2">HPF/RaiA family ribosome-associated protein</fullName>
    </submittedName>
</protein>
<evidence type="ECO:0000259" key="1">
    <source>
        <dbReference type="PROSITE" id="PS51857"/>
    </source>
</evidence>
<sequence length="184" mass="21043">MQVPLEITFRNAERSDPVEAVVRERADKLKQYFPNIVSCRVTLEVPNRTPQYDVLNHRVSIEISVPGQELVVSSEPTEHEDFNDIYVTIRNAFEAAERQLKDYSGRLRESRKPIEDSPYATVNKIFKDEGYGFLLTPDEREIYFHENSVSHPGFSKLSEGDTVRFVESRGDEGPQASLVKPAAR</sequence>
<name>A0ABW2IU82_9GAMM</name>
<evidence type="ECO:0000313" key="2">
    <source>
        <dbReference type="EMBL" id="MFC7294467.1"/>
    </source>
</evidence>
<gene>
    <name evidence="2" type="ORF">ACFQQA_07005</name>
</gene>
<dbReference type="Gene3D" id="3.30.160.100">
    <property type="entry name" value="Ribosome hibernation promotion factor-like"/>
    <property type="match status" value="1"/>
</dbReference>
<dbReference type="Pfam" id="PF00313">
    <property type="entry name" value="CSD"/>
    <property type="match status" value="1"/>
</dbReference>
<accession>A0ABW2IU82</accession>
<reference evidence="3" key="1">
    <citation type="journal article" date="2019" name="Int. J. Syst. Evol. Microbiol.">
        <title>The Global Catalogue of Microorganisms (GCM) 10K type strain sequencing project: providing services to taxonomists for standard genome sequencing and annotation.</title>
        <authorList>
            <consortium name="The Broad Institute Genomics Platform"/>
            <consortium name="The Broad Institute Genome Sequencing Center for Infectious Disease"/>
            <person name="Wu L."/>
            <person name="Ma J."/>
        </authorList>
    </citation>
    <scope>NUCLEOTIDE SEQUENCE [LARGE SCALE GENOMIC DNA]</scope>
    <source>
        <strain evidence="3">CCUG 60559</strain>
    </source>
</reference>
<keyword evidence="3" id="KW-1185">Reference proteome</keyword>
<dbReference type="InterPro" id="IPR002059">
    <property type="entry name" value="CSP_DNA-bd"/>
</dbReference>
<dbReference type="Gene3D" id="2.40.50.140">
    <property type="entry name" value="Nucleic acid-binding proteins"/>
    <property type="match status" value="1"/>
</dbReference>